<evidence type="ECO:0000313" key="3">
    <source>
        <dbReference type="Proteomes" id="UP000053259"/>
    </source>
</evidence>
<name>A0A0D2A1I8_9PEZI</name>
<feature type="compositionally biased region" description="Low complexity" evidence="1">
    <location>
        <begin position="577"/>
        <end position="588"/>
    </location>
</feature>
<feature type="compositionally biased region" description="Polar residues" evidence="1">
    <location>
        <begin position="964"/>
        <end position="975"/>
    </location>
</feature>
<evidence type="ECO:0000313" key="2">
    <source>
        <dbReference type="EMBL" id="KIW00195.1"/>
    </source>
</evidence>
<feature type="compositionally biased region" description="Basic and acidic residues" evidence="1">
    <location>
        <begin position="687"/>
        <end position="704"/>
    </location>
</feature>
<feature type="compositionally biased region" description="Basic and acidic residues" evidence="1">
    <location>
        <begin position="935"/>
        <end position="947"/>
    </location>
</feature>
<feature type="compositionally biased region" description="Polar residues" evidence="1">
    <location>
        <begin position="334"/>
        <end position="353"/>
    </location>
</feature>
<feature type="compositionally biased region" description="Basic residues" evidence="1">
    <location>
        <begin position="894"/>
        <end position="909"/>
    </location>
</feature>
<feature type="compositionally biased region" description="Basic and acidic residues" evidence="1">
    <location>
        <begin position="356"/>
        <end position="370"/>
    </location>
</feature>
<feature type="region of interest" description="Disordered" evidence="1">
    <location>
        <begin position="212"/>
        <end position="498"/>
    </location>
</feature>
<dbReference type="InParanoid" id="A0A0D2A1I8"/>
<dbReference type="AlphaFoldDB" id="A0A0D2A1I8"/>
<feature type="compositionally biased region" description="Pro residues" evidence="1">
    <location>
        <begin position="374"/>
        <end position="386"/>
    </location>
</feature>
<evidence type="ECO:0000256" key="1">
    <source>
        <dbReference type="SAM" id="MobiDB-lite"/>
    </source>
</evidence>
<dbReference type="OrthoDB" id="4117770at2759"/>
<feature type="compositionally biased region" description="Polar residues" evidence="1">
    <location>
        <begin position="429"/>
        <end position="442"/>
    </location>
</feature>
<feature type="compositionally biased region" description="Low complexity" evidence="1">
    <location>
        <begin position="636"/>
        <end position="654"/>
    </location>
</feature>
<dbReference type="Proteomes" id="UP000053259">
    <property type="component" value="Unassembled WGS sequence"/>
</dbReference>
<organism evidence="2 3">
    <name type="scientific">Verruconis gallopava</name>
    <dbReference type="NCBI Taxonomy" id="253628"/>
    <lineage>
        <taxon>Eukaryota</taxon>
        <taxon>Fungi</taxon>
        <taxon>Dikarya</taxon>
        <taxon>Ascomycota</taxon>
        <taxon>Pezizomycotina</taxon>
        <taxon>Dothideomycetes</taxon>
        <taxon>Pleosporomycetidae</taxon>
        <taxon>Venturiales</taxon>
        <taxon>Sympoventuriaceae</taxon>
        <taxon>Verruconis</taxon>
    </lineage>
</organism>
<dbReference type="RefSeq" id="XP_016210064.1">
    <property type="nucleotide sequence ID" value="XM_016362099.1"/>
</dbReference>
<feature type="region of interest" description="Disordered" evidence="1">
    <location>
        <begin position="568"/>
        <end position="727"/>
    </location>
</feature>
<proteinExistence type="predicted"/>
<feature type="compositionally biased region" description="Polar residues" evidence="1">
    <location>
        <begin position="921"/>
        <end position="933"/>
    </location>
</feature>
<dbReference type="EMBL" id="KN847566">
    <property type="protein sequence ID" value="KIW00195.1"/>
    <property type="molecule type" value="Genomic_DNA"/>
</dbReference>
<dbReference type="GeneID" id="27316208"/>
<sequence length="983" mass="105916">MDVAGSAFPIAPLLTTCSHIVTILHNVGKKFKRAPLMMTSIATECSLIHVALAQLRTFDWSAVIANAEGRQEQLTRATEAIILGCTLTLSVIEEYAVELQEYVDGAPLSPTEQMGIMARVRVLWKEDEMRELLLQLRGYQTGLTGLIRAAHDTDLNGDDGDAIGNTANYATLLQRSRSSRARKPLSIRSAMQQAATYTSIAQPSNTASTTSLASAATAQSRQSTASSSAVTTSSVSSKNRDADGDPALHESHASAPASKKGSADAATSAKRVKRPAFLSLAPEESDSVKDGQSIITKRSKDQMRKSSPTVGDKFEYVPGMPPPPSLPTSLPTSDSASRDATSGSGSRDSLSAQTDEDAKKAKRPSKDSFHEPPASSPPRVPLPEPPTDSGSRSPSRSRSPAPKSPMRSILRNPSNTDLPASATAHRRQGSASPPKTDQTQQDAPVGGDDEPAKAAASTPPQVDPSRFPAPRSDSLPSPRKQRSNSSVRDQIMVLPETARLRKQASNELLRRKTSAELLGQSGLHEAVPAIPPQSQDRVVVGNAFGRRGSNPSAPQGVVPRTSSFDMLTDAGRKRSGTDTAQQTTSTQDRIQTQLPLNQRRGPQLQRSASDARRPSNLKHLSADTKSDESMSQASDSVQSPSTIPTSPSQTSQSTAPLADAWPLNQRPGFHGELSQHQSHYGSRHQLHSAERAFARSPTFERRSLSPESAPRISRSVTPYTSTSGQRSRTNTLMTIESEVGELDKHTLGEGSSGYGSGVPSVLSSQWYQSPQDRLNMGPRVSMADSIPWELGDEDEGEDDDANEEQFTRFHPTPRLGTSSETVRVPARSNFDSRPQSPPRSPLLTDGFLVNVKSGLPRDDLSARRMLPPPSEAPSTRPSTSMNSYSTSSGSSSSKNKKEKEKKKKEKKSTKTTMRDLWNMYKESTNTVYTTTYQRAAEEQRVDAEKRSLTNSSSTSGSTRVHSSMDGQIPTSSKGSKISPYGKG</sequence>
<feature type="compositionally biased region" description="Basic and acidic residues" evidence="1">
    <location>
        <begin position="238"/>
        <end position="252"/>
    </location>
</feature>
<feature type="region of interest" description="Disordered" evidence="1">
    <location>
        <begin position="543"/>
        <end position="562"/>
    </location>
</feature>
<reference evidence="2 3" key="1">
    <citation type="submission" date="2015-01" db="EMBL/GenBank/DDBJ databases">
        <title>The Genome Sequence of Ochroconis gallopava CBS43764.</title>
        <authorList>
            <consortium name="The Broad Institute Genomics Platform"/>
            <person name="Cuomo C."/>
            <person name="de Hoog S."/>
            <person name="Gorbushina A."/>
            <person name="Stielow B."/>
            <person name="Teixiera M."/>
            <person name="Abouelleil A."/>
            <person name="Chapman S.B."/>
            <person name="Priest M."/>
            <person name="Young S.K."/>
            <person name="Wortman J."/>
            <person name="Nusbaum C."/>
            <person name="Birren B."/>
        </authorList>
    </citation>
    <scope>NUCLEOTIDE SEQUENCE [LARGE SCALE GENOMIC DNA]</scope>
    <source>
        <strain evidence="2 3">CBS 43764</strain>
    </source>
</reference>
<dbReference type="VEuPathDB" id="FungiDB:PV09_08235"/>
<feature type="region of interest" description="Disordered" evidence="1">
    <location>
        <begin position="807"/>
        <end position="983"/>
    </location>
</feature>
<feature type="compositionally biased region" description="Low complexity" evidence="1">
    <location>
        <begin position="948"/>
        <end position="963"/>
    </location>
</feature>
<feature type="compositionally biased region" description="Low complexity" evidence="1">
    <location>
        <begin position="212"/>
        <end position="237"/>
    </location>
</feature>
<feature type="compositionally biased region" description="Low complexity" evidence="1">
    <location>
        <begin position="387"/>
        <end position="408"/>
    </location>
</feature>
<dbReference type="HOGENOM" id="CLU_303077_0_0_1"/>
<keyword evidence="3" id="KW-1185">Reference proteome</keyword>
<protein>
    <submittedName>
        <fullName evidence="2">Uncharacterized protein</fullName>
    </submittedName>
</protein>
<feature type="compositionally biased region" description="Low complexity" evidence="1">
    <location>
        <begin position="878"/>
        <end position="893"/>
    </location>
</feature>
<accession>A0A0D2A1I8</accession>
<gene>
    <name evidence="2" type="ORF">PV09_08235</name>
</gene>
<feature type="compositionally biased region" description="Polar residues" evidence="1">
    <location>
        <begin position="714"/>
        <end position="727"/>
    </location>
</feature>